<feature type="region of interest" description="Disordered" evidence="16">
    <location>
        <begin position="1748"/>
        <end position="1777"/>
    </location>
</feature>
<feature type="domain" description="Ion transport" evidence="18">
    <location>
        <begin position="1040"/>
        <end position="1313"/>
    </location>
</feature>
<evidence type="ECO:0000313" key="20">
    <source>
        <dbReference type="Proteomes" id="UP000693946"/>
    </source>
</evidence>
<keyword evidence="6" id="KW-0677">Repeat</keyword>
<feature type="transmembrane region" description="Helical" evidence="17">
    <location>
        <begin position="641"/>
        <end position="664"/>
    </location>
</feature>
<organism evidence="19 20">
    <name type="scientific">Solea senegalensis</name>
    <name type="common">Senegalese sole</name>
    <dbReference type="NCBI Taxonomy" id="28829"/>
    <lineage>
        <taxon>Eukaryota</taxon>
        <taxon>Metazoa</taxon>
        <taxon>Chordata</taxon>
        <taxon>Craniata</taxon>
        <taxon>Vertebrata</taxon>
        <taxon>Euteleostomi</taxon>
        <taxon>Actinopterygii</taxon>
        <taxon>Neopterygii</taxon>
        <taxon>Teleostei</taxon>
        <taxon>Neoteleostei</taxon>
        <taxon>Acanthomorphata</taxon>
        <taxon>Carangaria</taxon>
        <taxon>Pleuronectiformes</taxon>
        <taxon>Pleuronectoidei</taxon>
        <taxon>Soleidae</taxon>
        <taxon>Solea</taxon>
    </lineage>
</organism>
<dbReference type="GO" id="GO:0008332">
    <property type="term" value="F:low voltage-gated calcium channel activity"/>
    <property type="evidence" value="ECO:0007669"/>
    <property type="project" value="TreeGrafter"/>
</dbReference>
<dbReference type="FunFam" id="1.20.120.350:FF:000008">
    <property type="entry name" value="Voltage-dependent T-type calcium channel subunit alpha"/>
    <property type="match status" value="1"/>
</dbReference>
<feature type="compositionally biased region" description="Basic and acidic residues" evidence="16">
    <location>
        <begin position="1608"/>
        <end position="1630"/>
    </location>
</feature>
<evidence type="ECO:0000256" key="11">
    <source>
        <dbReference type="ARBA" id="ARBA00023136"/>
    </source>
</evidence>
<feature type="transmembrane region" description="Helical" evidence="17">
    <location>
        <begin position="1579"/>
        <end position="1601"/>
    </location>
</feature>
<evidence type="ECO:0000256" key="12">
    <source>
        <dbReference type="ARBA" id="ARBA00023180"/>
    </source>
</evidence>
<dbReference type="FunFam" id="1.10.287.70:FF:000054">
    <property type="entry name" value="Voltage-dependent T-type calcium channel subunit alpha"/>
    <property type="match status" value="1"/>
</dbReference>
<name>A0AAV6QAM1_SOLSE</name>
<keyword evidence="7" id="KW-0106">Calcium</keyword>
<feature type="transmembrane region" description="Helical" evidence="17">
    <location>
        <begin position="1493"/>
        <end position="1512"/>
    </location>
</feature>
<feature type="domain" description="Ion transport" evidence="18">
    <location>
        <begin position="574"/>
        <end position="802"/>
    </location>
</feature>
<dbReference type="GO" id="GO:0043005">
    <property type="term" value="C:neuron projection"/>
    <property type="evidence" value="ECO:0007669"/>
    <property type="project" value="TreeGrafter"/>
</dbReference>
<feature type="transmembrane region" description="Helical" evidence="17">
    <location>
        <begin position="269"/>
        <end position="294"/>
    </location>
</feature>
<proteinExistence type="predicted"/>
<dbReference type="EMBL" id="JAGKHQ010000018">
    <property type="protein sequence ID" value="KAG7485498.1"/>
    <property type="molecule type" value="Genomic_DNA"/>
</dbReference>
<feature type="transmembrane region" description="Helical" evidence="17">
    <location>
        <begin position="1113"/>
        <end position="1132"/>
    </location>
</feature>
<dbReference type="GO" id="GO:0005248">
    <property type="term" value="F:voltage-gated sodium channel activity"/>
    <property type="evidence" value="ECO:0007669"/>
    <property type="project" value="TreeGrafter"/>
</dbReference>
<dbReference type="GO" id="GO:0045956">
    <property type="term" value="P:positive regulation of calcium ion-dependent exocytosis"/>
    <property type="evidence" value="ECO:0007669"/>
    <property type="project" value="TreeGrafter"/>
</dbReference>
<dbReference type="GO" id="GO:0086010">
    <property type="term" value="P:membrane depolarization during action potential"/>
    <property type="evidence" value="ECO:0007669"/>
    <property type="project" value="TreeGrafter"/>
</dbReference>
<dbReference type="GO" id="GO:0070509">
    <property type="term" value="P:calcium ion import"/>
    <property type="evidence" value="ECO:0007669"/>
    <property type="project" value="TreeGrafter"/>
</dbReference>
<feature type="domain" description="Ion transport" evidence="18">
    <location>
        <begin position="1358"/>
        <end position="1611"/>
    </location>
</feature>
<feature type="transmembrane region" description="Helical" evidence="17">
    <location>
        <begin position="1080"/>
        <end position="1101"/>
    </location>
</feature>
<keyword evidence="5 17" id="KW-0812">Transmembrane</keyword>
<dbReference type="FunFam" id="1.10.287.70:FF:000136">
    <property type="entry name" value="Voltage-dependent T-type calcium channel subunit alpha"/>
    <property type="match status" value="1"/>
</dbReference>
<keyword evidence="20" id="KW-1185">Reference proteome</keyword>
<feature type="transmembrane region" description="Helical" evidence="17">
    <location>
        <begin position="242"/>
        <end position="263"/>
    </location>
</feature>
<feature type="transmembrane region" description="Helical" evidence="17">
    <location>
        <begin position="105"/>
        <end position="129"/>
    </location>
</feature>
<dbReference type="PANTHER" id="PTHR10037">
    <property type="entry name" value="VOLTAGE-GATED CATION CHANNEL CALCIUM AND SODIUM"/>
    <property type="match status" value="1"/>
</dbReference>
<keyword evidence="11 17" id="KW-0472">Membrane</keyword>
<feature type="transmembrane region" description="Helical" evidence="17">
    <location>
        <begin position="696"/>
        <end position="718"/>
    </location>
</feature>
<feature type="transmembrane region" description="Helical" evidence="17">
    <location>
        <begin position="773"/>
        <end position="796"/>
    </location>
</feature>
<feature type="domain" description="Ion transport" evidence="18">
    <location>
        <begin position="10"/>
        <end position="305"/>
    </location>
</feature>
<feature type="region of interest" description="Disordered" evidence="16">
    <location>
        <begin position="1816"/>
        <end position="1956"/>
    </location>
</feature>
<feature type="region of interest" description="Disordered" evidence="16">
    <location>
        <begin position="1608"/>
        <end position="1649"/>
    </location>
</feature>
<evidence type="ECO:0000256" key="5">
    <source>
        <dbReference type="ARBA" id="ARBA00022692"/>
    </source>
</evidence>
<keyword evidence="13" id="KW-0407">Ion channel</keyword>
<comment type="caution">
    <text evidence="19">The sequence shown here is derived from an EMBL/GenBank/DDBJ whole genome shotgun (WGS) entry which is preliminary data.</text>
</comment>
<evidence type="ECO:0000256" key="3">
    <source>
        <dbReference type="ARBA" id="ARBA00022568"/>
    </source>
</evidence>
<sequence>MFQPCDHTPFFLQALDDGIFAFFAGEMVMKMVALGVIGQSGYLGDTWNRLDFFIVLVGMLEYSLDGHNVSLSAIRTVRVLRPLRAINRVPSMRILVTLLLDTLPMLGNVLALCFFVFFIFGIIGVQLWAGLLRNRCFMGEDVKMRYNVSFLSGYYRPDGTDDHPFICSMERENGMLRCADVPRRRVGRTLCALGAEDARPETALNDTREPVSCVNWYQYYNECRAGEINPHKGAINFDNIGYAWIAIFQVITLEGWVDIMYYVMDAHSFYNFIYFIFLIIVGSFFMINLCLVVIATQFSETKQREHALMKSEQHARQLHQSASTLASDSQPGSCYEEILRYLAHLGRKAWRRVSRCFAQTRARYHCMCVCHRNASSGSARGSGGGEMNGLAHRHSGHAPNDLSHLHQLYHNHQHHHQHHPAQCEPAVTNGGNGFNYPFISPLISHLDTKGRDQKRMAATETVSRLPELVLEHGGCAGHPALPLPGEVPGESPACPYCIYYNQLSDGEHVHEQPEDGQHGYNNSCHGNSPCHSNSPCHCSSPCRGDAQVPEPKRSLLWHCWVGFRTKLELIVGSRYFSRGIMIAILINTLSMGIEYHEQPQELTDILEISNMVFTSLFSLEMLLKLLALGLFGYIKNPYNSFDSVIVIISVWEIVGEAAGGLSVLRTFRLLRVLKLVRFLPALRRQLVVLMKTMDNVATFSMLLMLFIFIFSILGMHLFGCKFGLRQDSGDTLPDRKNFDSLLWATVTVFQILTQEDWNAVLYNGMASTTPLAALYFVALMTFGNYVLFNLLVAILVEGFQAEGDANRSEADDERQSLSFEDEEKLREFYAAELKIQNMMLSPNGLLNPKASMPHLPPPPLPVITHTAATPTINSAQSRRASGASVDVSCLEQRSANLWDSGPESRRSSWTSMGRAPSLHRKSQSGEMESLLSDIHSNSNRSSMEQSLDQPEYLQVPVLHPPDCNGTTFHLTDNYYDDAPLTAHYHGDLEEDEVEENLCKMLKKILEPYKPQWCLEHEEWSLYLFSPHNRFRLWCQRVIGHKLFDHIVLLFIFLNCITIALERPDIESNSMERVFLSVSNYIFTVIFVGEMMIKVVAMGLYFGNSVYLQSSWNVLDGLLVFVSLVDILVSIASSGGNRILGILRVLRLLRTLRPLRVISRAPGLKLVVETLITSLRPIGNIVLICCAFFIVFGILGVQLFKGKFFTCDGHDVSNITNKTQCLEAGYRWVRRKYNFDNLGQALMSLFVLSCKDGWVSIMYDGLDAVGVDQQPIRNNNPWMLLFFISFLLIVSFFVLNMFVGVVVENFHKCRQQQEEEEARIREEKRQKRLEKRRRRAQEKPYYSDYSPLRRSIHTVCTSHYLDLFITIIIFTNLLTMSMEHYNQPQYLNEILKYCNYVFTVVFVVEAILKLIAFGLRRFFKERWNQLDLAIVLMSIMGIALEEIDLNASLPINPTIIRIMRVLRITRVLKLLKMATGMRALLDTVMQALPQVGNLGLLFMLLFFIYAALGVELFGKLECSDENPCEGLSRHATFDNFGMAFLTLFRVSTGDNWNGIMKDTLRDCRPQDRNCLTYLPLISPIYFVTFVLTAQFVLVNVVVAVLMKHLEESNKEAQLEEMEERREREEREEAKRRQSTASLSGAPGPNTDAPAQVQVEDEECSQGNMLSMGGIVPLPSDSYIQPLRRSPYPHIGHEAYSGYSFSGSMSSLGSSGGGSLLQVPGALPTISHASLGSGCSSRPMICLTSGSNDRYPSHRLSPADSIEGYRSSPAHRINRHRLNSAHSIDGYRFSPAHRINRHRLSSAHSIDGYRLNHEHNTERPRLMSSHSIDRHPAHSTSRRPSHWLSPQDSLDRNKLSPSYIPDSSVLKRPASFHTTSRQLRRQEAVHCDSADDLAEPHLTVPSATSTPPRQRSSSVHTLKYTQPQRVISCKSHSETTEQEHVPEQVTCGSQPDTDREKRLQSLSSMQASSGEFTLSASLCSSRAEGSCDSGHQLDDADEEVSRINSSAHTHSRTQPPASSSHKTRHLTPSPEEHRSRLSQSVSPVSGRNRKQRMSPPPGEEPVTMSTQLMDSSVDLRRRTLSFDATSLSVNQPEGSAVDD</sequence>
<feature type="compositionally biased region" description="Basic and acidic residues" evidence="16">
    <location>
        <begin position="1929"/>
        <end position="1940"/>
    </location>
</feature>
<comment type="subcellular location">
    <subcellularLocation>
        <location evidence="1">Membrane</location>
        <topology evidence="1">Multi-pass membrane protein</topology>
    </subcellularLocation>
</comment>
<evidence type="ECO:0000256" key="9">
    <source>
        <dbReference type="ARBA" id="ARBA00022989"/>
    </source>
</evidence>
<feature type="transmembrane region" description="Helical" evidence="17">
    <location>
        <begin position="1278"/>
        <end position="1302"/>
    </location>
</feature>
<evidence type="ECO:0000256" key="14">
    <source>
        <dbReference type="ARBA" id="ARBA00036634"/>
    </source>
</evidence>
<evidence type="ECO:0000256" key="2">
    <source>
        <dbReference type="ARBA" id="ARBA00022448"/>
    </source>
</evidence>
<dbReference type="FunFam" id="1.10.287.70:FF:000018">
    <property type="entry name" value="Voltage-dependent T-type calcium channel subunit alpha"/>
    <property type="match status" value="1"/>
</dbReference>
<dbReference type="Proteomes" id="UP000693946">
    <property type="component" value="Linkage Group LG6"/>
</dbReference>
<feature type="coiled-coil region" evidence="15">
    <location>
        <begin position="1305"/>
        <end position="1338"/>
    </location>
</feature>
<feature type="transmembrane region" description="Helical" evidence="17">
    <location>
        <begin position="1177"/>
        <end position="1199"/>
    </location>
</feature>
<feature type="transmembrane region" description="Helical" evidence="17">
    <location>
        <begin position="613"/>
        <end position="634"/>
    </location>
</feature>
<feature type="compositionally biased region" description="Basic and acidic residues" evidence="16">
    <location>
        <begin position="1878"/>
        <end position="1887"/>
    </location>
</feature>
<protein>
    <submittedName>
        <fullName evidence="19">Voltage-dependent T-type calcium channel subunit alpha-1H-like</fullName>
    </submittedName>
</protein>
<evidence type="ECO:0000256" key="16">
    <source>
        <dbReference type="SAM" id="MobiDB-lite"/>
    </source>
</evidence>
<evidence type="ECO:0000313" key="19">
    <source>
        <dbReference type="EMBL" id="KAG7485498.1"/>
    </source>
</evidence>
<evidence type="ECO:0000256" key="10">
    <source>
        <dbReference type="ARBA" id="ARBA00023065"/>
    </source>
</evidence>
<gene>
    <name evidence="19" type="ORF">JOB18_011380</name>
</gene>
<evidence type="ECO:0000256" key="15">
    <source>
        <dbReference type="SAM" id="Coils"/>
    </source>
</evidence>
<evidence type="ECO:0000256" key="8">
    <source>
        <dbReference type="ARBA" id="ARBA00022882"/>
    </source>
</evidence>
<dbReference type="FunFam" id="1.20.120.350:FF:000009">
    <property type="entry name" value="Voltage-dependent T-type calcium channel subunit alpha"/>
    <property type="match status" value="1"/>
</dbReference>
<evidence type="ECO:0000256" key="13">
    <source>
        <dbReference type="ARBA" id="ARBA00023303"/>
    </source>
</evidence>
<dbReference type="Pfam" id="PF00520">
    <property type="entry name" value="Ion_trans"/>
    <property type="match status" value="4"/>
</dbReference>
<evidence type="ECO:0000256" key="17">
    <source>
        <dbReference type="SAM" id="Phobius"/>
    </source>
</evidence>
<evidence type="ECO:0000256" key="7">
    <source>
        <dbReference type="ARBA" id="ARBA00022837"/>
    </source>
</evidence>
<feature type="compositionally biased region" description="Basic and acidic residues" evidence="16">
    <location>
        <begin position="1816"/>
        <end position="1830"/>
    </location>
</feature>
<keyword evidence="15" id="KW-0175">Coiled coil</keyword>
<dbReference type="GO" id="GO:0001518">
    <property type="term" value="C:voltage-gated sodium channel complex"/>
    <property type="evidence" value="ECO:0007669"/>
    <property type="project" value="TreeGrafter"/>
</dbReference>
<reference evidence="19 20" key="1">
    <citation type="journal article" date="2021" name="Sci. Rep.">
        <title>Chromosome anchoring in Senegalese sole (Solea senegalensis) reveals sex-associated markers and genome rearrangements in flatfish.</title>
        <authorList>
            <person name="Guerrero-Cozar I."/>
            <person name="Gomez-Garrido J."/>
            <person name="Berbel C."/>
            <person name="Martinez-Blanch J.F."/>
            <person name="Alioto T."/>
            <person name="Claros M.G."/>
            <person name="Gagnaire P.A."/>
            <person name="Manchado M."/>
        </authorList>
    </citation>
    <scope>NUCLEOTIDE SEQUENCE [LARGE SCALE GENOMIC DNA]</scope>
    <source>
        <strain evidence="19">Sse05_10M</strain>
    </source>
</reference>
<feature type="transmembrane region" description="Helical" evidence="17">
    <location>
        <begin position="1358"/>
        <end position="1377"/>
    </location>
</feature>
<keyword evidence="12" id="KW-0325">Glycoprotein</keyword>
<evidence type="ECO:0000259" key="18">
    <source>
        <dbReference type="Pfam" id="PF00520"/>
    </source>
</evidence>
<accession>A0AAV6QAM1</accession>
<dbReference type="PANTHER" id="PTHR10037:SF192">
    <property type="entry name" value="VOLTAGE-DEPENDENT T-TYPE CALCIUM CHANNEL SUBUNIT ALPHA-1H"/>
    <property type="match status" value="1"/>
</dbReference>
<feature type="compositionally biased region" description="Polar residues" evidence="16">
    <location>
        <begin position="1899"/>
        <end position="1923"/>
    </location>
</feature>
<evidence type="ECO:0000256" key="1">
    <source>
        <dbReference type="ARBA" id="ARBA00004141"/>
    </source>
</evidence>
<keyword evidence="8" id="KW-0851">Voltage-gated channel</keyword>
<keyword evidence="9 17" id="KW-1133">Transmembrane helix</keyword>
<evidence type="ECO:0000256" key="6">
    <source>
        <dbReference type="ARBA" id="ARBA00022737"/>
    </source>
</evidence>
<keyword evidence="4" id="KW-0107">Calcium channel</keyword>
<dbReference type="InterPro" id="IPR043203">
    <property type="entry name" value="VGCC_Ca_Na"/>
</dbReference>
<keyword evidence="2" id="KW-0813">Transport</keyword>
<keyword evidence="10" id="KW-0406">Ion transport</keyword>
<feature type="region of interest" description="Disordered" evidence="16">
    <location>
        <begin position="1979"/>
        <end position="2073"/>
    </location>
</feature>
<keyword evidence="3" id="KW-0109">Calcium transport</keyword>
<evidence type="ECO:0000256" key="4">
    <source>
        <dbReference type="ARBA" id="ARBA00022673"/>
    </source>
</evidence>
<feature type="region of interest" description="Disordered" evidence="16">
    <location>
        <begin position="898"/>
        <end position="929"/>
    </location>
</feature>
<feature type="transmembrane region" description="Helical" evidence="17">
    <location>
        <begin position="1389"/>
        <end position="1410"/>
    </location>
</feature>
<comment type="catalytic activity">
    <reaction evidence="14">
        <text>Ca(2+)(in) = Ca(2+)(out)</text>
        <dbReference type="Rhea" id="RHEA:29671"/>
        <dbReference type="ChEBI" id="CHEBI:29108"/>
    </reaction>
</comment>
<dbReference type="InterPro" id="IPR005821">
    <property type="entry name" value="Ion_trans_dom"/>
</dbReference>
<dbReference type="FunFam" id="1.20.120.350:FF:000007">
    <property type="entry name" value="Voltage-dependent T-type calcium channel subunit alpha"/>
    <property type="match status" value="1"/>
</dbReference>
<feature type="compositionally biased region" description="Polar residues" evidence="16">
    <location>
        <begin position="2000"/>
        <end position="2018"/>
    </location>
</feature>